<sequence length="455" mass="50250">MTDNERDDPRSAAEGTSSDLTAEELADYQLGGETGGEIGTESDTGRDPFFVSRKSAAVFKHSLLKSYFPKFAGKAGSTEADKRLVYIDTHAGPGEYEDGTPGSPLLIAKNVTGMLGASGAAHRDIACMFVEARRSHHEHLQTVLKQHMPAESHWRARRGKASDHLDEALTFAGNAPLFMFIDPYGLGPTFDEVVRVLKRPRVGRGSKTEILLNFISMAFSRAGGFLNSDAPTSQQTTTLDRLDLVLGGAWWRDVYLGAPTGGQAVSKLVREYARRICRAVGQRAQVGVPQRCEATLIPVWNTLEQDVPVYWLVHFTFHPHGKWCIAEAAAKANTTWRQTNHQLTLTKRLAREADTGQEDLFAGALVPQITEEEHARAEEDLQKRWIGTISENIKGLVGTRPRLDVCRDMDAIFGATLGLADGKHVRKAWDLLAQQGLVDRRETGKPIEKQSIRRV</sequence>
<proteinExistence type="predicted"/>
<dbReference type="InterPro" id="IPR031009">
    <property type="entry name" value="Tcm_partner"/>
</dbReference>
<evidence type="ECO:0000256" key="1">
    <source>
        <dbReference type="SAM" id="MobiDB-lite"/>
    </source>
</evidence>
<dbReference type="Proteomes" id="UP000481360">
    <property type="component" value="Unassembled WGS sequence"/>
</dbReference>
<name>A0A7C9RRQ7_9PSEU</name>
<keyword evidence="3" id="KW-1185">Reference proteome</keyword>
<comment type="caution">
    <text evidence="2">The sequence shown here is derived from an EMBL/GenBank/DDBJ whole genome shotgun (WGS) entry which is preliminary data.</text>
</comment>
<evidence type="ECO:0000313" key="2">
    <source>
        <dbReference type="EMBL" id="NGY61290.1"/>
    </source>
</evidence>
<evidence type="ECO:0000313" key="3">
    <source>
        <dbReference type="Proteomes" id="UP000481360"/>
    </source>
</evidence>
<accession>A0A7C9RRQ7</accession>
<protein>
    <submittedName>
        <fullName evidence="2">Three-Cys-motif partner protein TcmP</fullName>
    </submittedName>
</protein>
<dbReference type="AlphaFoldDB" id="A0A7C9RRQ7"/>
<dbReference type="EMBL" id="JAAMPJ010000005">
    <property type="protein sequence ID" value="NGY61290.1"/>
    <property type="molecule type" value="Genomic_DNA"/>
</dbReference>
<gene>
    <name evidence="2" type="primary">tcmP</name>
    <name evidence="2" type="ORF">G7043_20400</name>
</gene>
<reference evidence="2 3" key="1">
    <citation type="submission" date="2020-03" db="EMBL/GenBank/DDBJ databases">
        <title>Isolation and identification of active actinomycetes.</title>
        <authorList>
            <person name="Sun X."/>
        </authorList>
    </citation>
    <scope>NUCLEOTIDE SEQUENCE [LARGE SCALE GENOMIC DNA]</scope>
    <source>
        <strain evidence="2 3">NEAU-D13</strain>
    </source>
</reference>
<organism evidence="2 3">
    <name type="scientific">Lentzea alba</name>
    <dbReference type="NCBI Taxonomy" id="2714351"/>
    <lineage>
        <taxon>Bacteria</taxon>
        <taxon>Bacillati</taxon>
        <taxon>Actinomycetota</taxon>
        <taxon>Actinomycetes</taxon>
        <taxon>Pseudonocardiales</taxon>
        <taxon>Pseudonocardiaceae</taxon>
        <taxon>Lentzea</taxon>
    </lineage>
</organism>
<dbReference type="RefSeq" id="WP_166047630.1">
    <property type="nucleotide sequence ID" value="NZ_JAAMPJ010000005.1"/>
</dbReference>
<feature type="region of interest" description="Disordered" evidence="1">
    <location>
        <begin position="1"/>
        <end position="46"/>
    </location>
</feature>
<dbReference type="NCBIfam" id="TIGR04474">
    <property type="entry name" value="tcm_partner"/>
    <property type="match status" value="1"/>
</dbReference>